<feature type="domain" description="Cytoskeleton protein RodZ-like C-terminal" evidence="3">
    <location>
        <begin position="231"/>
        <end position="297"/>
    </location>
</feature>
<dbReference type="PANTHER" id="PTHR34475">
    <property type="match status" value="1"/>
</dbReference>
<organism evidence="4 5">
    <name type="scientific">Streptomyces luteoverticillatus</name>
    <name type="common">Streptoverticillium luteoverticillatus</name>
    <dbReference type="NCBI Taxonomy" id="66425"/>
    <lineage>
        <taxon>Bacteria</taxon>
        <taxon>Bacillati</taxon>
        <taxon>Actinomycetota</taxon>
        <taxon>Actinomycetes</taxon>
        <taxon>Kitasatosporales</taxon>
        <taxon>Streptomycetaceae</taxon>
        <taxon>Streptomyces</taxon>
    </lineage>
</organism>
<proteinExistence type="predicted"/>
<sequence length="306" mass="31853">MPPRLNLQQVAARSKGAHVSIGNSSEDDRIPGSEEDRQEDRPSVGRILQQARISAGLTVDEVSSTTRVRVPIVHAIEQDDFSRCGGRVYARGHIRTLARAVGLDPVPLVTQYDAEHGGRPAPTPAAPLFDAARIRPEPRRPNWTAAMVAAIVAVVGFVGFTLFNGGAKSGPVSADPASGKPSTASSAKAVPGKGKTDPKAEPKSGPKGEASASAIAGVPGNKVTVKLTAENGQTWMSAKDGDGKLLEEGVLARGASKTFTDNKRIDLVLGNAGAVQLFVNGKEVKNLGSDGQVQRLSYTRGDPSAG</sequence>
<feature type="compositionally biased region" description="Polar residues" evidence="1">
    <location>
        <begin position="1"/>
        <end position="11"/>
    </location>
</feature>
<keyword evidence="2" id="KW-0812">Transmembrane</keyword>
<feature type="compositionally biased region" description="Basic and acidic residues" evidence="1">
    <location>
        <begin position="26"/>
        <end position="43"/>
    </location>
</feature>
<dbReference type="GO" id="GO:0003677">
    <property type="term" value="F:DNA binding"/>
    <property type="evidence" value="ECO:0007669"/>
    <property type="project" value="InterPro"/>
</dbReference>
<dbReference type="Gene3D" id="1.10.260.40">
    <property type="entry name" value="lambda repressor-like DNA-binding domains"/>
    <property type="match status" value="1"/>
</dbReference>
<feature type="region of interest" description="Disordered" evidence="1">
    <location>
        <begin position="1"/>
        <end position="45"/>
    </location>
</feature>
<protein>
    <submittedName>
        <fullName evidence="4">Helix-turn-helix domain-containing protein</fullName>
    </submittedName>
</protein>
<feature type="region of interest" description="Disordered" evidence="1">
    <location>
        <begin position="169"/>
        <end position="216"/>
    </location>
</feature>
<name>A0A3Q9FYT9_STRLT</name>
<dbReference type="InterPro" id="IPR010982">
    <property type="entry name" value="Lambda_DNA-bd_dom_sf"/>
</dbReference>
<feature type="transmembrane region" description="Helical" evidence="2">
    <location>
        <begin position="143"/>
        <end position="163"/>
    </location>
</feature>
<evidence type="ECO:0000256" key="2">
    <source>
        <dbReference type="SAM" id="Phobius"/>
    </source>
</evidence>
<gene>
    <name evidence="4" type="ORF">EKH77_24050</name>
</gene>
<reference evidence="4 5" key="1">
    <citation type="submission" date="2018-12" db="EMBL/GenBank/DDBJ databases">
        <title>The whole draft genome of Streptomyce luteoverticillatus CGMCC 15060.</title>
        <authorList>
            <person name="Feng Z."/>
            <person name="Chen G."/>
            <person name="Zhang J."/>
            <person name="Zhu H."/>
            <person name="Yu X."/>
            <person name="Zhang W."/>
            <person name="Zhang X."/>
        </authorList>
    </citation>
    <scope>NUCLEOTIDE SEQUENCE [LARGE SCALE GENOMIC DNA]</scope>
    <source>
        <strain evidence="4 5">CGMCC 15060</strain>
    </source>
</reference>
<evidence type="ECO:0000313" key="4">
    <source>
        <dbReference type="EMBL" id="AZQ73877.1"/>
    </source>
</evidence>
<feature type="compositionally biased region" description="Basic and acidic residues" evidence="1">
    <location>
        <begin position="194"/>
        <end position="206"/>
    </location>
</feature>
<dbReference type="Pfam" id="PF13413">
    <property type="entry name" value="HTH_25"/>
    <property type="match status" value="1"/>
</dbReference>
<evidence type="ECO:0000313" key="5">
    <source>
        <dbReference type="Proteomes" id="UP000267900"/>
    </source>
</evidence>
<dbReference type="Proteomes" id="UP000267900">
    <property type="component" value="Chromosome"/>
</dbReference>
<dbReference type="EMBL" id="CP034587">
    <property type="protein sequence ID" value="AZQ73877.1"/>
    <property type="molecule type" value="Genomic_DNA"/>
</dbReference>
<keyword evidence="2" id="KW-1133">Transmembrane helix</keyword>
<dbReference type="PANTHER" id="PTHR34475:SF1">
    <property type="entry name" value="CYTOSKELETON PROTEIN RODZ"/>
    <property type="match status" value="1"/>
</dbReference>
<dbReference type="Pfam" id="PF13464">
    <property type="entry name" value="RodZ_C"/>
    <property type="match status" value="1"/>
</dbReference>
<evidence type="ECO:0000256" key="1">
    <source>
        <dbReference type="SAM" id="MobiDB-lite"/>
    </source>
</evidence>
<accession>A0A3Q9FYT9</accession>
<keyword evidence="2" id="KW-0472">Membrane</keyword>
<dbReference type="InterPro" id="IPR050400">
    <property type="entry name" value="Bact_Cytoskel_RodZ"/>
</dbReference>
<evidence type="ECO:0000259" key="3">
    <source>
        <dbReference type="Pfam" id="PF13464"/>
    </source>
</evidence>
<dbReference type="AlphaFoldDB" id="A0A3Q9FYT9"/>
<keyword evidence="5" id="KW-1185">Reference proteome</keyword>
<dbReference type="InterPro" id="IPR025194">
    <property type="entry name" value="RodZ-like_C"/>
</dbReference>
<dbReference type="OrthoDB" id="5243487at2"/>